<dbReference type="EMBL" id="JBFOLK010000003">
    <property type="protein sequence ID" value="KAL2523626.1"/>
    <property type="molecule type" value="Genomic_DNA"/>
</dbReference>
<dbReference type="PROSITE" id="PS00107">
    <property type="entry name" value="PROTEIN_KINASE_ATP"/>
    <property type="match status" value="1"/>
</dbReference>
<accession>A0ABD1UF79</accession>
<organism evidence="4 5">
    <name type="scientific">Abeliophyllum distichum</name>
    <dbReference type="NCBI Taxonomy" id="126358"/>
    <lineage>
        <taxon>Eukaryota</taxon>
        <taxon>Viridiplantae</taxon>
        <taxon>Streptophyta</taxon>
        <taxon>Embryophyta</taxon>
        <taxon>Tracheophyta</taxon>
        <taxon>Spermatophyta</taxon>
        <taxon>Magnoliopsida</taxon>
        <taxon>eudicotyledons</taxon>
        <taxon>Gunneridae</taxon>
        <taxon>Pentapetalae</taxon>
        <taxon>asterids</taxon>
        <taxon>lamiids</taxon>
        <taxon>Lamiales</taxon>
        <taxon>Oleaceae</taxon>
        <taxon>Forsythieae</taxon>
        <taxon>Abeliophyllum</taxon>
    </lineage>
</organism>
<dbReference type="PANTHER" id="PTHR32444:SF118">
    <property type="entry name" value="OS09G0551150 PROTEIN"/>
    <property type="match status" value="1"/>
</dbReference>
<dbReference type="InterPro" id="IPR011009">
    <property type="entry name" value="Kinase-like_dom_sf"/>
</dbReference>
<feature type="binding site" evidence="1">
    <location>
        <position position="115"/>
    </location>
    <ligand>
        <name>ATP</name>
        <dbReference type="ChEBI" id="CHEBI:30616"/>
    </ligand>
</feature>
<keyword evidence="5" id="KW-1185">Reference proteome</keyword>
<evidence type="ECO:0000259" key="2">
    <source>
        <dbReference type="PROSITE" id="PS50011"/>
    </source>
</evidence>
<dbReference type="InterPro" id="IPR020635">
    <property type="entry name" value="Tyr_kinase_cat_dom"/>
</dbReference>
<protein>
    <submittedName>
        <fullName evidence="4">G-type lectin S-receptor-like serine/threonine-protein kinase</fullName>
    </submittedName>
</protein>
<proteinExistence type="predicted"/>
<comment type="caution">
    <text evidence="4">The sequence shown here is derived from an EMBL/GenBank/DDBJ whole genome shotgun (WGS) entry which is preliminary data.</text>
</comment>
<dbReference type="InterPro" id="IPR003609">
    <property type="entry name" value="Pan_app"/>
</dbReference>
<evidence type="ECO:0000313" key="4">
    <source>
        <dbReference type="EMBL" id="KAL2523626.1"/>
    </source>
</evidence>
<dbReference type="SMART" id="SM00219">
    <property type="entry name" value="TyrKc"/>
    <property type="match status" value="1"/>
</dbReference>
<keyword evidence="1" id="KW-0067">ATP-binding</keyword>
<evidence type="ECO:0000259" key="3">
    <source>
        <dbReference type="PROSITE" id="PS50948"/>
    </source>
</evidence>
<name>A0ABD1UF79_9LAMI</name>
<evidence type="ECO:0000313" key="5">
    <source>
        <dbReference type="Proteomes" id="UP001604336"/>
    </source>
</evidence>
<dbReference type="Pfam" id="PF08276">
    <property type="entry name" value="PAN_2"/>
    <property type="match status" value="1"/>
</dbReference>
<keyword evidence="1" id="KW-0547">Nucleotide-binding</keyword>
<dbReference type="SUPFAM" id="SSF56112">
    <property type="entry name" value="Protein kinase-like (PK-like)"/>
    <property type="match status" value="1"/>
</dbReference>
<dbReference type="PROSITE" id="PS50011">
    <property type="entry name" value="PROTEIN_KINASE_DOM"/>
    <property type="match status" value="1"/>
</dbReference>
<dbReference type="Proteomes" id="UP001604336">
    <property type="component" value="Unassembled WGS sequence"/>
</dbReference>
<sequence length="202" mass="22991">MSLKECRAECLKSCSCIAYANSDIREGGSGCFMWFRDLIDIREFSEEKKQYIYIRMAAAELPSDDNVKDKELPMFDLTTVTNATKNFSLTNMIGEGGFGIVYKGTLPTGQEVAMKRLSKNSGQGLQEFRSEVILIAKLQHQNLVRLLGCCLEGDERMLIYEYMPNKSLDHFIFGQSASLDLLFEECDVHLQLKKLSRLVWDT</sequence>
<feature type="domain" description="Protein kinase" evidence="2">
    <location>
        <begin position="87"/>
        <end position="202"/>
    </location>
</feature>
<dbReference type="Pfam" id="PF07714">
    <property type="entry name" value="PK_Tyr_Ser-Thr"/>
    <property type="match status" value="1"/>
</dbReference>
<reference evidence="5" key="1">
    <citation type="submission" date="2024-07" db="EMBL/GenBank/DDBJ databases">
        <title>Two chromosome-level genome assemblies of Korean endemic species Abeliophyllum distichum and Forsythia ovata (Oleaceae).</title>
        <authorList>
            <person name="Jang H."/>
        </authorList>
    </citation>
    <scope>NUCLEOTIDE SEQUENCE [LARGE SCALE GENOMIC DNA]</scope>
</reference>
<feature type="domain" description="Apple" evidence="3">
    <location>
        <begin position="1"/>
        <end position="57"/>
    </location>
</feature>
<dbReference type="InterPro" id="IPR017441">
    <property type="entry name" value="Protein_kinase_ATP_BS"/>
</dbReference>
<dbReference type="CDD" id="cd01098">
    <property type="entry name" value="PAN_AP_plant"/>
    <property type="match status" value="1"/>
</dbReference>
<dbReference type="Gene3D" id="3.30.200.20">
    <property type="entry name" value="Phosphorylase Kinase, domain 1"/>
    <property type="match status" value="1"/>
</dbReference>
<dbReference type="InterPro" id="IPR001245">
    <property type="entry name" value="Ser-Thr/Tyr_kinase_cat_dom"/>
</dbReference>
<dbReference type="FunFam" id="3.30.200.20:FF:000145">
    <property type="entry name" value="receptor-like serine/threonine-protein kinase SD1-8"/>
    <property type="match status" value="1"/>
</dbReference>
<dbReference type="PROSITE" id="PS50948">
    <property type="entry name" value="PAN"/>
    <property type="match status" value="1"/>
</dbReference>
<dbReference type="GO" id="GO:0005524">
    <property type="term" value="F:ATP binding"/>
    <property type="evidence" value="ECO:0007669"/>
    <property type="project" value="UniProtKB-UniRule"/>
</dbReference>
<dbReference type="AlphaFoldDB" id="A0ABD1UF79"/>
<dbReference type="InterPro" id="IPR000719">
    <property type="entry name" value="Prot_kinase_dom"/>
</dbReference>
<evidence type="ECO:0000256" key="1">
    <source>
        <dbReference type="PROSITE-ProRule" id="PRU10141"/>
    </source>
</evidence>
<dbReference type="PANTHER" id="PTHR32444">
    <property type="entry name" value="BULB-TYPE LECTIN DOMAIN-CONTAINING PROTEIN"/>
    <property type="match status" value="1"/>
</dbReference>
<gene>
    <name evidence="4" type="ORF">Adt_08680</name>
</gene>